<feature type="transmembrane region" description="Helical" evidence="13">
    <location>
        <begin position="395"/>
        <end position="419"/>
    </location>
</feature>
<dbReference type="GO" id="GO:0042910">
    <property type="term" value="F:xenobiotic transmembrane transporter activity"/>
    <property type="evidence" value="ECO:0007669"/>
    <property type="project" value="InterPro"/>
</dbReference>
<reference evidence="15" key="1">
    <citation type="submission" date="2018-04" db="EMBL/GenBank/DDBJ databases">
        <authorList>
            <person name="Cornet L."/>
        </authorList>
    </citation>
    <scope>NUCLEOTIDE SEQUENCE [LARGE SCALE GENOMIC DNA]</scope>
</reference>
<comment type="function">
    <text evidence="1">Multidrug efflux pump.</text>
</comment>
<keyword evidence="10" id="KW-0406">Ion transport</keyword>
<feature type="transmembrane region" description="Helical" evidence="13">
    <location>
        <begin position="95"/>
        <end position="112"/>
    </location>
</feature>
<dbReference type="GO" id="GO:0006811">
    <property type="term" value="P:monoatomic ion transport"/>
    <property type="evidence" value="ECO:0007669"/>
    <property type="project" value="UniProtKB-KW"/>
</dbReference>
<organism evidence="14 15">
    <name type="scientific">Phormidesmis priestleyi</name>
    <dbReference type="NCBI Taxonomy" id="268141"/>
    <lineage>
        <taxon>Bacteria</taxon>
        <taxon>Bacillati</taxon>
        <taxon>Cyanobacteriota</taxon>
        <taxon>Cyanophyceae</taxon>
        <taxon>Leptolyngbyales</taxon>
        <taxon>Leptolyngbyaceae</taxon>
        <taxon>Phormidesmis</taxon>
    </lineage>
</organism>
<feature type="transmembrane region" description="Helical" evidence="13">
    <location>
        <begin position="56"/>
        <end position="75"/>
    </location>
</feature>
<keyword evidence="9 13" id="KW-1133">Transmembrane helix</keyword>
<evidence type="ECO:0000256" key="5">
    <source>
        <dbReference type="ARBA" id="ARBA00022448"/>
    </source>
</evidence>
<dbReference type="PANTHER" id="PTHR43298:SF2">
    <property type="entry name" value="FMN_FAD EXPORTER YEEO-RELATED"/>
    <property type="match status" value="1"/>
</dbReference>
<accession>A0A2W4XZF8</accession>
<keyword evidence="7" id="KW-1003">Cell membrane</keyword>
<evidence type="ECO:0000256" key="11">
    <source>
        <dbReference type="ARBA" id="ARBA00023136"/>
    </source>
</evidence>
<feature type="transmembrane region" description="Helical" evidence="13">
    <location>
        <begin position="132"/>
        <end position="149"/>
    </location>
</feature>
<keyword evidence="5" id="KW-0813">Transport</keyword>
<gene>
    <name evidence="14" type="ORF">DCF15_03030</name>
</gene>
<feature type="transmembrane region" description="Helical" evidence="13">
    <location>
        <begin position="357"/>
        <end position="374"/>
    </location>
</feature>
<dbReference type="GO" id="GO:0015297">
    <property type="term" value="F:antiporter activity"/>
    <property type="evidence" value="ECO:0007669"/>
    <property type="project" value="UniProtKB-KW"/>
</dbReference>
<evidence type="ECO:0000256" key="12">
    <source>
        <dbReference type="ARBA" id="ARBA00031636"/>
    </source>
</evidence>
<keyword evidence="8 13" id="KW-0812">Transmembrane</keyword>
<feature type="transmembrane region" description="Helical" evidence="13">
    <location>
        <begin position="161"/>
        <end position="180"/>
    </location>
</feature>
<evidence type="ECO:0000256" key="9">
    <source>
        <dbReference type="ARBA" id="ARBA00022989"/>
    </source>
</evidence>
<dbReference type="NCBIfam" id="TIGR00797">
    <property type="entry name" value="matE"/>
    <property type="match status" value="1"/>
</dbReference>
<feature type="transmembrane region" description="Helical" evidence="13">
    <location>
        <begin position="192"/>
        <end position="215"/>
    </location>
</feature>
<proteinExistence type="inferred from homology"/>
<protein>
    <recommendedName>
        <fullName evidence="4">Probable multidrug resistance protein NorM</fullName>
    </recommendedName>
    <alternativeName>
        <fullName evidence="12">Multidrug-efflux transporter</fullName>
    </alternativeName>
</protein>
<dbReference type="EMBL" id="QBMP01000016">
    <property type="protein sequence ID" value="PZO59899.1"/>
    <property type="molecule type" value="Genomic_DNA"/>
</dbReference>
<feature type="transmembrane region" description="Helical" evidence="13">
    <location>
        <begin position="278"/>
        <end position="303"/>
    </location>
</feature>
<keyword evidence="11 13" id="KW-0472">Membrane</keyword>
<dbReference type="InterPro" id="IPR050222">
    <property type="entry name" value="MATE_MdtK"/>
</dbReference>
<feature type="transmembrane region" description="Helical" evidence="13">
    <location>
        <begin position="425"/>
        <end position="443"/>
    </location>
</feature>
<dbReference type="InterPro" id="IPR048279">
    <property type="entry name" value="MdtK-like"/>
</dbReference>
<dbReference type="InterPro" id="IPR002528">
    <property type="entry name" value="MATE_fam"/>
</dbReference>
<evidence type="ECO:0000256" key="1">
    <source>
        <dbReference type="ARBA" id="ARBA00003408"/>
    </source>
</evidence>
<comment type="caution">
    <text evidence="14">The sequence shown here is derived from an EMBL/GenBank/DDBJ whole genome shotgun (WGS) entry which is preliminary data.</text>
</comment>
<comment type="similarity">
    <text evidence="3">Belongs to the multi antimicrobial extrusion (MATE) (TC 2.A.66.1) family.</text>
</comment>
<evidence type="ECO:0000256" key="8">
    <source>
        <dbReference type="ARBA" id="ARBA00022692"/>
    </source>
</evidence>
<dbReference type="PANTHER" id="PTHR43298">
    <property type="entry name" value="MULTIDRUG RESISTANCE PROTEIN NORM-RELATED"/>
    <property type="match status" value="1"/>
</dbReference>
<name>A0A2W4XZF8_9CYAN</name>
<dbReference type="GO" id="GO:0005886">
    <property type="term" value="C:plasma membrane"/>
    <property type="evidence" value="ECO:0007669"/>
    <property type="project" value="UniProtKB-SubCell"/>
</dbReference>
<evidence type="ECO:0000256" key="10">
    <source>
        <dbReference type="ARBA" id="ARBA00023065"/>
    </source>
</evidence>
<keyword evidence="6" id="KW-0050">Antiport</keyword>
<evidence type="ECO:0000256" key="7">
    <source>
        <dbReference type="ARBA" id="ARBA00022475"/>
    </source>
</evidence>
<dbReference type="AlphaFoldDB" id="A0A2W4XZF8"/>
<comment type="subcellular location">
    <subcellularLocation>
        <location evidence="2">Cell membrane</location>
        <topology evidence="2">Multi-pass membrane protein</topology>
    </subcellularLocation>
</comment>
<evidence type="ECO:0000313" key="14">
    <source>
        <dbReference type="EMBL" id="PZO59899.1"/>
    </source>
</evidence>
<feature type="transmembrane region" description="Helical" evidence="13">
    <location>
        <begin position="315"/>
        <end position="337"/>
    </location>
</feature>
<dbReference type="Pfam" id="PF01554">
    <property type="entry name" value="MatE"/>
    <property type="match status" value="2"/>
</dbReference>
<reference evidence="14 15" key="2">
    <citation type="submission" date="2018-06" db="EMBL/GenBank/DDBJ databases">
        <title>Metagenomic assembly of (sub)arctic Cyanobacteria and their associated microbiome from non-axenic cultures.</title>
        <authorList>
            <person name="Baurain D."/>
        </authorList>
    </citation>
    <scope>NUCLEOTIDE SEQUENCE [LARGE SCALE GENOMIC DNA]</scope>
    <source>
        <strain evidence="14">ULC027bin1</strain>
    </source>
</reference>
<evidence type="ECO:0000313" key="15">
    <source>
        <dbReference type="Proteomes" id="UP000249794"/>
    </source>
</evidence>
<dbReference type="PIRSF" id="PIRSF006603">
    <property type="entry name" value="DinF"/>
    <property type="match status" value="1"/>
</dbReference>
<evidence type="ECO:0000256" key="4">
    <source>
        <dbReference type="ARBA" id="ARBA00020268"/>
    </source>
</evidence>
<evidence type="ECO:0000256" key="13">
    <source>
        <dbReference type="SAM" id="Phobius"/>
    </source>
</evidence>
<sequence>MMLTSSAGLEARAFLKLAIPLATAQLAQFAVGFVDTIMMGHLSTASLAAGGLASTTFQMLLTIITGFVMSVGVLAAEAHGAGKKDQLTGLARQGLWLSLLLAAPFMILLWEMTPLLRALHQPEAVINLAQHYFNGISWGVLPAIGFAMLRGYLAAFSLANVVTAIVTLGTVFNIVCNYVLGFGKLGFARMELLGLGLGSTLSLWLMFGLFAAYILRHPELSRYRFWRGWKHPNKVILRQLMAVGLPIAVTLTLELGMFLAVSYMAGSLGAEVLAAHQIAFQTMALIFMVPLGMSQAVTARVGLWFGRGSRAGVRLAGWVAIASAVTFLLFSALTLVIIRPVMIGLFIDLQNPQNAPVIELAMNLLLVSAIAQMIDGVQRVTMSALYGLQDTRVPMILSAIAFWGIGLTASYILCFLFNWGAVGLWIGQYTGVAVAAVIFVWRFHRLTRRLANTAE</sequence>
<dbReference type="CDD" id="cd13131">
    <property type="entry name" value="MATE_NorM_like"/>
    <property type="match status" value="1"/>
</dbReference>
<evidence type="ECO:0000256" key="6">
    <source>
        <dbReference type="ARBA" id="ARBA00022449"/>
    </source>
</evidence>
<evidence type="ECO:0000256" key="2">
    <source>
        <dbReference type="ARBA" id="ARBA00004651"/>
    </source>
</evidence>
<evidence type="ECO:0000256" key="3">
    <source>
        <dbReference type="ARBA" id="ARBA00010199"/>
    </source>
</evidence>
<dbReference type="Proteomes" id="UP000249794">
    <property type="component" value="Unassembled WGS sequence"/>
</dbReference>
<feature type="transmembrane region" description="Helical" evidence="13">
    <location>
        <begin position="236"/>
        <end position="266"/>
    </location>
</feature>